<accession>A0A1J8QVY1</accession>
<dbReference type="EMBL" id="LVVM01001956">
    <property type="protein sequence ID" value="OJA17537.1"/>
    <property type="molecule type" value="Genomic_DNA"/>
</dbReference>
<dbReference type="Gene3D" id="3.40.50.150">
    <property type="entry name" value="Vaccinia Virus protein VP39"/>
    <property type="match status" value="1"/>
</dbReference>
<dbReference type="Proteomes" id="UP000183567">
    <property type="component" value="Unassembled WGS sequence"/>
</dbReference>
<evidence type="ECO:0000313" key="3">
    <source>
        <dbReference type="Proteomes" id="UP000183567"/>
    </source>
</evidence>
<comment type="caution">
    <text evidence="2">The sequence shown here is derived from an EMBL/GenBank/DDBJ whole genome shotgun (WGS) entry which is preliminary data.</text>
</comment>
<proteinExistence type="predicted"/>
<gene>
    <name evidence="2" type="ORF">AZE42_11776</name>
</gene>
<dbReference type="InterPro" id="IPR019410">
    <property type="entry name" value="Methyltransf_16"/>
</dbReference>
<organism evidence="2 3">
    <name type="scientific">Rhizopogon vesiculosus</name>
    <dbReference type="NCBI Taxonomy" id="180088"/>
    <lineage>
        <taxon>Eukaryota</taxon>
        <taxon>Fungi</taxon>
        <taxon>Dikarya</taxon>
        <taxon>Basidiomycota</taxon>
        <taxon>Agaricomycotina</taxon>
        <taxon>Agaricomycetes</taxon>
        <taxon>Agaricomycetidae</taxon>
        <taxon>Boletales</taxon>
        <taxon>Suillineae</taxon>
        <taxon>Rhizopogonaceae</taxon>
        <taxon>Rhizopogon</taxon>
    </lineage>
</organism>
<dbReference type="InterPro" id="IPR029063">
    <property type="entry name" value="SAM-dependent_MTases_sf"/>
</dbReference>
<evidence type="ECO:0000256" key="1">
    <source>
        <dbReference type="SAM" id="MobiDB-lite"/>
    </source>
</evidence>
<dbReference type="AlphaFoldDB" id="A0A1J8QVY1"/>
<keyword evidence="3" id="KW-1185">Reference proteome</keyword>
<dbReference type="Pfam" id="PF10294">
    <property type="entry name" value="Methyltransf_16"/>
    <property type="match status" value="1"/>
</dbReference>
<evidence type="ECO:0000313" key="2">
    <source>
        <dbReference type="EMBL" id="OJA17537.1"/>
    </source>
</evidence>
<protein>
    <submittedName>
        <fullName evidence="2">Uncharacterized protein</fullName>
    </submittedName>
</protein>
<feature type="region of interest" description="Disordered" evidence="1">
    <location>
        <begin position="1"/>
        <end position="28"/>
    </location>
</feature>
<dbReference type="STRING" id="180088.A0A1J8QVY1"/>
<feature type="compositionally biased region" description="Basic residues" evidence="1">
    <location>
        <begin position="15"/>
        <end position="28"/>
    </location>
</feature>
<reference evidence="2 3" key="1">
    <citation type="submission" date="2016-03" db="EMBL/GenBank/DDBJ databases">
        <title>Comparative genomics of the ectomycorrhizal sister species Rhizopogon vinicolor and Rhizopogon vesiculosus (Basidiomycota: Boletales) reveals a divergence of the mating type B locus.</title>
        <authorList>
            <person name="Mujic A.B."/>
            <person name="Kuo A."/>
            <person name="Tritt A."/>
            <person name="Lipzen A."/>
            <person name="Chen C."/>
            <person name="Johnson J."/>
            <person name="Sharma A."/>
            <person name="Barry K."/>
            <person name="Grigoriev I.V."/>
            <person name="Spatafora J.W."/>
        </authorList>
    </citation>
    <scope>NUCLEOTIDE SEQUENCE [LARGE SCALE GENOMIC DNA]</scope>
    <source>
        <strain evidence="2 3">AM-OR11-056</strain>
    </source>
</reference>
<sequence>MSSPSKVAEDNSASKSRKGKSVRRMRKAKSRYAVEKEILGVSCGERAFAQVILQQHQFPQSNPLFDKDLLRKSHTLELGTGTELLSITLSALVKSHTATDIAPLLPLIRKNVALNFTGCTIPDFRRDPGSNICVEELDWETLLSLPLAMRSHYYPKPTEPNAEWDLVLWRKYERDSDIPHGMTDAKLSTLHAQVGDASSGMVVEGVI</sequence>
<dbReference type="GO" id="GO:0008757">
    <property type="term" value="F:S-adenosylmethionine-dependent methyltransferase activity"/>
    <property type="evidence" value="ECO:0007669"/>
    <property type="project" value="UniProtKB-ARBA"/>
</dbReference>
<dbReference type="OrthoDB" id="2529286at2759"/>
<name>A0A1J8QVY1_9AGAM</name>